<feature type="compositionally biased region" description="Polar residues" evidence="1">
    <location>
        <begin position="44"/>
        <end position="62"/>
    </location>
</feature>
<evidence type="ECO:0000313" key="2">
    <source>
        <dbReference type="EMBL" id="EFX74716.1"/>
    </source>
</evidence>
<protein>
    <submittedName>
        <fullName evidence="2">Uncharacterized protein</fullName>
    </submittedName>
</protein>
<name>E9H0P3_DAPPU</name>
<organism evidence="2 3">
    <name type="scientific">Daphnia pulex</name>
    <name type="common">Water flea</name>
    <dbReference type="NCBI Taxonomy" id="6669"/>
    <lineage>
        <taxon>Eukaryota</taxon>
        <taxon>Metazoa</taxon>
        <taxon>Ecdysozoa</taxon>
        <taxon>Arthropoda</taxon>
        <taxon>Crustacea</taxon>
        <taxon>Branchiopoda</taxon>
        <taxon>Diplostraca</taxon>
        <taxon>Cladocera</taxon>
        <taxon>Anomopoda</taxon>
        <taxon>Daphniidae</taxon>
        <taxon>Daphnia</taxon>
    </lineage>
</organism>
<dbReference type="InParanoid" id="E9H0P3"/>
<reference evidence="2 3" key="1">
    <citation type="journal article" date="2011" name="Science">
        <title>The ecoresponsive genome of Daphnia pulex.</title>
        <authorList>
            <person name="Colbourne J.K."/>
            <person name="Pfrender M.E."/>
            <person name="Gilbert D."/>
            <person name="Thomas W.K."/>
            <person name="Tucker A."/>
            <person name="Oakley T.H."/>
            <person name="Tokishita S."/>
            <person name="Aerts A."/>
            <person name="Arnold G.J."/>
            <person name="Basu M.K."/>
            <person name="Bauer D.J."/>
            <person name="Caceres C.E."/>
            <person name="Carmel L."/>
            <person name="Casola C."/>
            <person name="Choi J.H."/>
            <person name="Detter J.C."/>
            <person name="Dong Q."/>
            <person name="Dusheyko S."/>
            <person name="Eads B.D."/>
            <person name="Frohlich T."/>
            <person name="Geiler-Samerotte K.A."/>
            <person name="Gerlach D."/>
            <person name="Hatcher P."/>
            <person name="Jogdeo S."/>
            <person name="Krijgsveld J."/>
            <person name="Kriventseva E.V."/>
            <person name="Kultz D."/>
            <person name="Laforsch C."/>
            <person name="Lindquist E."/>
            <person name="Lopez J."/>
            <person name="Manak J.R."/>
            <person name="Muller J."/>
            <person name="Pangilinan J."/>
            <person name="Patwardhan R.P."/>
            <person name="Pitluck S."/>
            <person name="Pritham E.J."/>
            <person name="Rechtsteiner A."/>
            <person name="Rho M."/>
            <person name="Rogozin I.B."/>
            <person name="Sakarya O."/>
            <person name="Salamov A."/>
            <person name="Schaack S."/>
            <person name="Shapiro H."/>
            <person name="Shiga Y."/>
            <person name="Skalitzky C."/>
            <person name="Smith Z."/>
            <person name="Souvorov A."/>
            <person name="Sung W."/>
            <person name="Tang Z."/>
            <person name="Tsuchiya D."/>
            <person name="Tu H."/>
            <person name="Vos H."/>
            <person name="Wang M."/>
            <person name="Wolf Y.I."/>
            <person name="Yamagata H."/>
            <person name="Yamada T."/>
            <person name="Ye Y."/>
            <person name="Shaw J.R."/>
            <person name="Andrews J."/>
            <person name="Crease T.J."/>
            <person name="Tang H."/>
            <person name="Lucas S.M."/>
            <person name="Robertson H.M."/>
            <person name="Bork P."/>
            <person name="Koonin E.V."/>
            <person name="Zdobnov E.M."/>
            <person name="Grigoriev I.V."/>
            <person name="Lynch M."/>
            <person name="Boore J.L."/>
        </authorList>
    </citation>
    <scope>NUCLEOTIDE SEQUENCE [LARGE SCALE GENOMIC DNA]</scope>
</reference>
<feature type="compositionally biased region" description="Basic and acidic residues" evidence="1">
    <location>
        <begin position="9"/>
        <end position="18"/>
    </location>
</feature>
<dbReference type="Proteomes" id="UP000000305">
    <property type="component" value="Unassembled WGS sequence"/>
</dbReference>
<accession>E9H0P3</accession>
<keyword evidence="3" id="KW-1185">Reference proteome</keyword>
<gene>
    <name evidence="2" type="ORF">DAPPUDRAFT_108617</name>
</gene>
<feature type="region of interest" description="Disordered" evidence="1">
    <location>
        <begin position="1"/>
        <end position="92"/>
    </location>
</feature>
<dbReference type="AlphaFoldDB" id="E9H0P3"/>
<proteinExistence type="predicted"/>
<dbReference type="HOGENOM" id="CLU_2266407_0_0_1"/>
<dbReference type="KEGG" id="dpx:DAPPUDRAFT_108617"/>
<evidence type="ECO:0000313" key="3">
    <source>
        <dbReference type="Proteomes" id="UP000000305"/>
    </source>
</evidence>
<evidence type="ECO:0000256" key="1">
    <source>
        <dbReference type="SAM" id="MobiDB-lite"/>
    </source>
</evidence>
<dbReference type="EMBL" id="GL732581">
    <property type="protein sequence ID" value="EFX74716.1"/>
    <property type="molecule type" value="Genomic_DNA"/>
</dbReference>
<sequence>MVSLFKFTKPTDAKKAKEGSSCYGSSKPRPVLVPSSGGGYVGGESNQQQKGSLGYGSQSTALIQIPAAQSGGNDGGSQSCSASFPSFGKGTFSVKVPKSKLQM</sequence>